<evidence type="ECO:0000256" key="5">
    <source>
        <dbReference type="RuleBase" id="RU362075"/>
    </source>
</evidence>
<dbReference type="PANTHER" id="PTHR43734:SF1">
    <property type="entry name" value="PHYTOENE DESATURASE"/>
    <property type="match status" value="1"/>
</dbReference>
<evidence type="ECO:0000256" key="4">
    <source>
        <dbReference type="ARBA" id="ARBA00038322"/>
    </source>
</evidence>
<dbReference type="InterPro" id="IPR036188">
    <property type="entry name" value="FAD/NAD-bd_sf"/>
</dbReference>
<evidence type="ECO:0000256" key="3">
    <source>
        <dbReference type="ARBA" id="ARBA00023002"/>
    </source>
</evidence>
<dbReference type="SMR" id="A0A0V8GFQ0"/>
<dbReference type="AlphaFoldDB" id="A0A0V8GFQ0"/>
<gene>
    <name evidence="7" type="ORF">AS033_06780</name>
</gene>
<dbReference type="PANTHER" id="PTHR43734">
    <property type="entry name" value="PHYTOENE DESATURASE"/>
    <property type="match status" value="1"/>
</dbReference>
<sequence length="493" mass="55878">MKIGFVGAGVGTLHAALLLTARHPGVEITIFEKEAHVGGRLRSVDFESGGRIDEGPTIVLMPGKLKEQLAEAGVTGVELERVDPLYDLHFDDGTVVTKVADVVDQAIAIERQFGEGRGFYEFMHQKEKDYETSVSKFLERGYRRKTELLHPDMMRPLLQMHALETAHDHLKRYFKSKYLRMAYSFPTFYIGGNPYTTPSIYGLIPYREQAEGVWYVKGGYFSLAERMYDTLVERGVRFVFEAPVERIVIDQGQAKEIVLQDGTQEAFDQIVLNGEFPLMERLIEGKQPKTYTPSGGTLLLYFKMKGKVDLPVHRFLMPNDLEPLMTNIFKKGRLPEHPAVYLFHPSRIDRSLTGTDDSVVYSLIPSPRGYGVEDYEKVDFIETVLEKIEHHHPGFREKIQEMKIRTPNDAQAFGLYQGGSFGIAPTIRQSAALKTQAKPYLDIDRLYAVGASVHPCGGVPVVMMGATILVNRMEQEMGWKHEFSDDPERVYQM</sequence>
<dbReference type="RefSeq" id="WP_058265050.1">
    <property type="nucleotide sequence ID" value="NZ_FMYN01000002.1"/>
</dbReference>
<comment type="caution">
    <text evidence="7">The sequence shown here is derived from an EMBL/GenBank/DDBJ whole genome shotgun (WGS) entry which is preliminary data.</text>
</comment>
<evidence type="ECO:0000256" key="1">
    <source>
        <dbReference type="ARBA" id="ARBA00004829"/>
    </source>
</evidence>
<dbReference type="InterPro" id="IPR014105">
    <property type="entry name" value="Carotenoid/retinoid_OxRdtase"/>
</dbReference>
<accession>A0A0V8GFQ0</accession>
<evidence type="ECO:0000313" key="8">
    <source>
        <dbReference type="Proteomes" id="UP000053797"/>
    </source>
</evidence>
<dbReference type="Pfam" id="PF01593">
    <property type="entry name" value="Amino_oxidase"/>
    <property type="match status" value="1"/>
</dbReference>
<dbReference type="EMBL" id="LNQL01000002">
    <property type="protein sequence ID" value="KSU49076.1"/>
    <property type="molecule type" value="Genomic_DNA"/>
</dbReference>
<evidence type="ECO:0000256" key="2">
    <source>
        <dbReference type="ARBA" id="ARBA00022746"/>
    </source>
</evidence>
<dbReference type="SUPFAM" id="SSF51905">
    <property type="entry name" value="FAD/NAD(P)-binding domain"/>
    <property type="match status" value="1"/>
</dbReference>
<dbReference type="OrthoDB" id="9814556at2"/>
<name>A0A0V8GFQ0_9BACL</name>
<dbReference type="InterPro" id="IPR002937">
    <property type="entry name" value="Amino_oxidase"/>
</dbReference>
<dbReference type="Proteomes" id="UP000053797">
    <property type="component" value="Unassembled WGS sequence"/>
</dbReference>
<organism evidence="7 8">
    <name type="scientific">Exiguobacterium indicum</name>
    <dbReference type="NCBI Taxonomy" id="296995"/>
    <lineage>
        <taxon>Bacteria</taxon>
        <taxon>Bacillati</taxon>
        <taxon>Bacillota</taxon>
        <taxon>Bacilli</taxon>
        <taxon>Bacillales</taxon>
        <taxon>Bacillales Family XII. Incertae Sedis</taxon>
        <taxon>Exiguobacterium</taxon>
    </lineage>
</organism>
<dbReference type="Gene3D" id="3.50.50.60">
    <property type="entry name" value="FAD/NAD(P)-binding domain"/>
    <property type="match status" value="2"/>
</dbReference>
<feature type="domain" description="Amine oxidase" evidence="6">
    <location>
        <begin position="14"/>
        <end position="282"/>
    </location>
</feature>
<evidence type="ECO:0000313" key="7">
    <source>
        <dbReference type="EMBL" id="KSU49076.1"/>
    </source>
</evidence>
<protein>
    <submittedName>
        <fullName evidence="7">Phytoene desaturase</fullName>
    </submittedName>
</protein>
<proteinExistence type="inferred from homology"/>
<keyword evidence="2 5" id="KW-0125">Carotenoid biosynthesis</keyword>
<comment type="similarity">
    <text evidence="4">Belongs to the carotenoid/retinoid oxidoreductase family. CrtN subfamily.</text>
</comment>
<keyword evidence="3 5" id="KW-0560">Oxidoreductase</keyword>
<dbReference type="GO" id="GO:0016491">
    <property type="term" value="F:oxidoreductase activity"/>
    <property type="evidence" value="ECO:0007669"/>
    <property type="project" value="UniProtKB-KW"/>
</dbReference>
<evidence type="ECO:0000259" key="6">
    <source>
        <dbReference type="Pfam" id="PF01593"/>
    </source>
</evidence>
<reference evidence="7 8" key="1">
    <citation type="journal article" date="2015" name="Int. J. Syst. Evol. Microbiol.">
        <title>Exiguobacterium enclense sp. nov., isolated from sediment.</title>
        <authorList>
            <person name="Dastager S.G."/>
            <person name="Mawlankar R."/>
            <person name="Sonalkar V.V."/>
            <person name="Thorat M.N."/>
            <person name="Mual P."/>
            <person name="Verma A."/>
            <person name="Krishnamurthi S."/>
            <person name="Tang S.K."/>
            <person name="Li W.J."/>
        </authorList>
    </citation>
    <scope>NUCLEOTIDE SEQUENCE [LARGE SCALE GENOMIC DNA]</scope>
    <source>
        <strain evidence="7 8">NIO-1109</strain>
    </source>
</reference>
<dbReference type="NCBIfam" id="TIGR02734">
    <property type="entry name" value="crtI_fam"/>
    <property type="match status" value="1"/>
</dbReference>
<dbReference type="GO" id="GO:0016117">
    <property type="term" value="P:carotenoid biosynthetic process"/>
    <property type="evidence" value="ECO:0007669"/>
    <property type="project" value="UniProtKB-KW"/>
</dbReference>
<comment type="pathway">
    <text evidence="1 5">Carotenoid biosynthesis.</text>
</comment>